<gene>
    <name evidence="1" type="ORF">DSM106972_040810</name>
</gene>
<keyword evidence="2" id="KW-1185">Reference proteome</keyword>
<accession>A0A433VGR8</accession>
<proteinExistence type="predicted"/>
<comment type="caution">
    <text evidence="1">The sequence shown here is derived from an EMBL/GenBank/DDBJ whole genome shotgun (WGS) entry which is preliminary data.</text>
</comment>
<protein>
    <recommendedName>
        <fullName evidence="3">Glyoxalase-like domain-containing protein</fullName>
    </recommendedName>
</protein>
<dbReference type="EMBL" id="RSCL01000009">
    <property type="protein sequence ID" value="RUT05260.1"/>
    <property type="molecule type" value="Genomic_DNA"/>
</dbReference>
<evidence type="ECO:0000313" key="1">
    <source>
        <dbReference type="EMBL" id="RUT05260.1"/>
    </source>
</evidence>
<evidence type="ECO:0000313" key="2">
    <source>
        <dbReference type="Proteomes" id="UP000271624"/>
    </source>
</evidence>
<dbReference type="SUPFAM" id="SSF54593">
    <property type="entry name" value="Glyoxalase/Bleomycin resistance protein/Dihydroxybiphenyl dioxygenase"/>
    <property type="match status" value="1"/>
</dbReference>
<dbReference type="AlphaFoldDB" id="A0A433VGR8"/>
<reference evidence="1" key="2">
    <citation type="journal article" date="2019" name="Genome Biol. Evol.">
        <title>Day and night: Metabolic profiles and evolutionary relationships of six axenic non-marine cyanobacteria.</title>
        <authorList>
            <person name="Will S.E."/>
            <person name="Henke P."/>
            <person name="Boedeker C."/>
            <person name="Huang S."/>
            <person name="Brinkmann H."/>
            <person name="Rohde M."/>
            <person name="Jarek M."/>
            <person name="Friedl T."/>
            <person name="Seufert S."/>
            <person name="Schumacher M."/>
            <person name="Overmann J."/>
            <person name="Neumann-Schaal M."/>
            <person name="Petersen J."/>
        </authorList>
    </citation>
    <scope>NUCLEOTIDE SEQUENCE [LARGE SCALE GENOMIC DNA]</scope>
    <source>
        <strain evidence="1">PCC 7102</strain>
    </source>
</reference>
<dbReference type="InterPro" id="IPR029068">
    <property type="entry name" value="Glyas_Bleomycin-R_OHBP_Dase"/>
</dbReference>
<dbReference type="Proteomes" id="UP000271624">
    <property type="component" value="Unassembled WGS sequence"/>
</dbReference>
<reference evidence="1" key="1">
    <citation type="submission" date="2018-12" db="EMBL/GenBank/DDBJ databases">
        <authorList>
            <person name="Will S."/>
            <person name="Neumann-Schaal M."/>
            <person name="Henke P."/>
        </authorList>
    </citation>
    <scope>NUCLEOTIDE SEQUENCE</scope>
    <source>
        <strain evidence="1">PCC 7102</strain>
    </source>
</reference>
<evidence type="ECO:0008006" key="3">
    <source>
        <dbReference type="Google" id="ProtNLM"/>
    </source>
</evidence>
<sequence length="269" mass="29450">MDKIQITSIDHIVIRCSNPVELMDTASKQLDVPILIPAHDYGDFCSGIIRLGNLDIEFLRIGKENITKPYFYGIAFAVSQNIWRTTATLKALRIPHTVPIHTTIIRSGQQWGWSTILLDGFLDNPIPAPYSLGILSGDGLIAKVFAAFSTTLMKVSAIRRFTSSKGGGSMCFICHYDQDISSLRLAATEKLTATGGGKNQIIEVDSIIIETNCTAATAWEKLLPPAQAYSPRLNIKTGVTSSIQEVVIKSKRSVPSMCFGDAVFSFQSY</sequence>
<organism evidence="1 2">
    <name type="scientific">Dulcicalothrix desertica PCC 7102</name>
    <dbReference type="NCBI Taxonomy" id="232991"/>
    <lineage>
        <taxon>Bacteria</taxon>
        <taxon>Bacillati</taxon>
        <taxon>Cyanobacteriota</taxon>
        <taxon>Cyanophyceae</taxon>
        <taxon>Nostocales</taxon>
        <taxon>Calotrichaceae</taxon>
        <taxon>Dulcicalothrix</taxon>
    </lineage>
</organism>
<name>A0A433VGR8_9CYAN</name>
<dbReference type="RefSeq" id="WP_127082492.1">
    <property type="nucleotide sequence ID" value="NZ_RSCL01000009.1"/>
</dbReference>
<dbReference type="OrthoDB" id="9916954at2"/>